<dbReference type="WBParaSite" id="maker-uti_cns_0001239-snap-gene-0.18-mRNA-1">
    <property type="protein sequence ID" value="maker-uti_cns_0001239-snap-gene-0.18-mRNA-1"/>
    <property type="gene ID" value="maker-uti_cns_0001239-snap-gene-0.18"/>
</dbReference>
<reference evidence="2" key="1">
    <citation type="submission" date="2016-11" db="UniProtKB">
        <authorList>
            <consortium name="WormBaseParasite"/>
        </authorList>
    </citation>
    <scope>IDENTIFICATION</scope>
</reference>
<accession>A0A1I8G9E3</accession>
<name>A0A1I8G9E3_9PLAT</name>
<dbReference type="Proteomes" id="UP000095280">
    <property type="component" value="Unplaced"/>
</dbReference>
<keyword evidence="1" id="KW-1185">Reference proteome</keyword>
<proteinExistence type="predicted"/>
<organism evidence="1 2">
    <name type="scientific">Macrostomum lignano</name>
    <dbReference type="NCBI Taxonomy" id="282301"/>
    <lineage>
        <taxon>Eukaryota</taxon>
        <taxon>Metazoa</taxon>
        <taxon>Spiralia</taxon>
        <taxon>Lophotrochozoa</taxon>
        <taxon>Platyhelminthes</taxon>
        <taxon>Rhabditophora</taxon>
        <taxon>Macrostomorpha</taxon>
        <taxon>Macrostomida</taxon>
        <taxon>Macrostomidae</taxon>
        <taxon>Macrostomum</taxon>
    </lineage>
</organism>
<dbReference type="AlphaFoldDB" id="A0A1I8G9E3"/>
<sequence length="193" mass="21955">MFRFALLVVLPLVALCNTPSAPTNREDALRMLEQYAKPCILNKINCPENVGWDFESFAPLVRRLHSVRLPSECSCNVTIESCVRSCCYAVMLRSYRQSAIAGKTDPTEIANAERQVMELFEIRFRPCIVENRNCELIGGVSYEQIRSQVENAIKTYSLPDECNYEPETEAAIRACYYAIVKRSALAAFPDKRR</sequence>
<evidence type="ECO:0000313" key="1">
    <source>
        <dbReference type="Proteomes" id="UP000095280"/>
    </source>
</evidence>
<evidence type="ECO:0000313" key="2">
    <source>
        <dbReference type="WBParaSite" id="maker-uti_cns_0001239-snap-gene-0.18-mRNA-1"/>
    </source>
</evidence>
<protein>
    <submittedName>
        <fullName evidence="2">Saposin B-type domain-containing protein</fullName>
    </submittedName>
</protein>